<gene>
    <name evidence="2" type="primary">NCL1_34574</name>
    <name evidence="2" type="ORF">TNCT_517181</name>
</gene>
<evidence type="ECO:0000313" key="2">
    <source>
        <dbReference type="EMBL" id="GFQ73005.1"/>
    </source>
</evidence>
<accession>A0A8X6I914</accession>
<protein>
    <submittedName>
        <fullName evidence="2">Uncharacterized protein</fullName>
    </submittedName>
</protein>
<dbReference type="OrthoDB" id="10666856at2759"/>
<reference evidence="2" key="1">
    <citation type="submission" date="2020-07" db="EMBL/GenBank/DDBJ databases">
        <title>Multicomponent nature underlies the extraordinary mechanical properties of spider dragline silk.</title>
        <authorList>
            <person name="Kono N."/>
            <person name="Nakamura H."/>
            <person name="Mori M."/>
            <person name="Yoshida Y."/>
            <person name="Ohtoshi R."/>
            <person name="Malay A.D."/>
            <person name="Moran D.A.P."/>
            <person name="Tomita M."/>
            <person name="Numata K."/>
            <person name="Arakawa K."/>
        </authorList>
    </citation>
    <scope>NUCLEOTIDE SEQUENCE</scope>
</reference>
<dbReference type="AlphaFoldDB" id="A0A8X6I914"/>
<evidence type="ECO:0000313" key="3">
    <source>
        <dbReference type="Proteomes" id="UP000887116"/>
    </source>
</evidence>
<keyword evidence="3" id="KW-1185">Reference proteome</keyword>
<name>A0A8X6I914_TRICU</name>
<dbReference type="EMBL" id="BMAO01001389">
    <property type="protein sequence ID" value="GFQ73005.1"/>
    <property type="molecule type" value="Genomic_DNA"/>
</dbReference>
<feature type="region of interest" description="Disordered" evidence="1">
    <location>
        <begin position="1"/>
        <end position="30"/>
    </location>
</feature>
<evidence type="ECO:0000256" key="1">
    <source>
        <dbReference type="SAM" id="MobiDB-lite"/>
    </source>
</evidence>
<proteinExistence type="predicted"/>
<comment type="caution">
    <text evidence="2">The sequence shown here is derived from an EMBL/GenBank/DDBJ whole genome shotgun (WGS) entry which is preliminary data.</text>
</comment>
<organism evidence="2 3">
    <name type="scientific">Trichonephila clavata</name>
    <name type="common">Joro spider</name>
    <name type="synonym">Nephila clavata</name>
    <dbReference type="NCBI Taxonomy" id="2740835"/>
    <lineage>
        <taxon>Eukaryota</taxon>
        <taxon>Metazoa</taxon>
        <taxon>Ecdysozoa</taxon>
        <taxon>Arthropoda</taxon>
        <taxon>Chelicerata</taxon>
        <taxon>Arachnida</taxon>
        <taxon>Araneae</taxon>
        <taxon>Araneomorphae</taxon>
        <taxon>Entelegynae</taxon>
        <taxon>Araneoidea</taxon>
        <taxon>Nephilidae</taxon>
        <taxon>Trichonephila</taxon>
    </lineage>
</organism>
<sequence length="214" mass="24222">MTSFDEPGSLVNDQSVHMEDPSSPQPLNDEEKCTRIGMYEQQICIFDARKDYLLNMLEIEKTGPRPATAIMEKLNAEMRNIDEKIKNLEGKLNDLMPCPVALCNHNFKFKAAKRQAEPILRTAKLSIKAKNNKNNSNDDFLVTKKPVRPSQENKQKPIVTSNKFSALDTAKTGDEDVTPAPPKIKLITMKLITDYNLILQQIHKTHPTATNTHH</sequence>
<dbReference type="Proteomes" id="UP000887116">
    <property type="component" value="Unassembled WGS sequence"/>
</dbReference>